<dbReference type="Gene3D" id="1.10.3730.20">
    <property type="match status" value="1"/>
</dbReference>
<dbReference type="PANTHER" id="PTHR30561:SF9">
    <property type="entry name" value="4-AMINO-4-DEOXY-L-ARABINOSE-PHOSPHOUNDECAPRENOL FLIPPASE SUBUNIT ARNF-RELATED"/>
    <property type="match status" value="1"/>
</dbReference>
<dbReference type="InterPro" id="IPR000390">
    <property type="entry name" value="Small_drug/metabolite_transptr"/>
</dbReference>
<feature type="transmembrane region" description="Helical" evidence="6">
    <location>
        <begin position="77"/>
        <end position="99"/>
    </location>
</feature>
<keyword evidence="2" id="KW-1003">Cell membrane</keyword>
<dbReference type="InterPro" id="IPR037185">
    <property type="entry name" value="EmrE-like"/>
</dbReference>
<dbReference type="GO" id="GO:0022857">
    <property type="term" value="F:transmembrane transporter activity"/>
    <property type="evidence" value="ECO:0007669"/>
    <property type="project" value="InterPro"/>
</dbReference>
<dbReference type="PATRIC" id="fig|1292034.3.peg.312"/>
<dbReference type="SUPFAM" id="SSF103481">
    <property type="entry name" value="Multidrug resistance efflux transporter EmrE"/>
    <property type="match status" value="1"/>
</dbReference>
<organism evidence="7 8">
    <name type="scientific">Caulobacter vibrioides OR37</name>
    <dbReference type="NCBI Taxonomy" id="1292034"/>
    <lineage>
        <taxon>Bacteria</taxon>
        <taxon>Pseudomonadati</taxon>
        <taxon>Pseudomonadota</taxon>
        <taxon>Alphaproteobacteria</taxon>
        <taxon>Caulobacterales</taxon>
        <taxon>Caulobacteraceae</taxon>
        <taxon>Caulobacter</taxon>
    </lineage>
</organism>
<dbReference type="eggNOG" id="COG2076">
    <property type="taxonomic scope" value="Bacteria"/>
</dbReference>
<protein>
    <submittedName>
        <fullName evidence="7">Uncharacterized protein</fullName>
    </submittedName>
</protein>
<sequence length="126" mass="13248" precursor="true">MTAASTEVMTFAGGALLAFCIATEIGRELSFKAASDGAAGQHAYLWSLAKQPVLWLGIVFWFVEMVAWILVLERTPLSVAFPFMTLTYAGVPIAGALVLKERLSRSQIAGAALVALGVTCVGISGL</sequence>
<evidence type="ECO:0000256" key="6">
    <source>
        <dbReference type="SAM" id="Phobius"/>
    </source>
</evidence>
<dbReference type="PANTHER" id="PTHR30561">
    <property type="entry name" value="SMR FAMILY PROTON-DEPENDENT DRUG EFFLUX TRANSPORTER SUGE"/>
    <property type="match status" value="1"/>
</dbReference>
<evidence type="ECO:0000256" key="3">
    <source>
        <dbReference type="ARBA" id="ARBA00022692"/>
    </source>
</evidence>
<comment type="subcellular location">
    <subcellularLocation>
        <location evidence="1">Cell membrane</location>
        <topology evidence="1">Multi-pass membrane protein</topology>
    </subcellularLocation>
</comment>
<keyword evidence="4 6" id="KW-1133">Transmembrane helix</keyword>
<dbReference type="EMBL" id="APMP01000001">
    <property type="protein sequence ID" value="ENZ83808.1"/>
    <property type="molecule type" value="Genomic_DNA"/>
</dbReference>
<dbReference type="AlphaFoldDB" id="R0EEG2"/>
<dbReference type="STRING" id="1292034.OR37_00315"/>
<name>R0EEG2_CAUVI</name>
<proteinExistence type="predicted"/>
<feature type="transmembrane region" description="Helical" evidence="6">
    <location>
        <begin position="108"/>
        <end position="125"/>
    </location>
</feature>
<accession>R0EEG2</accession>
<gene>
    <name evidence="7" type="ORF">OR37_00315</name>
</gene>
<reference evidence="7 8" key="1">
    <citation type="journal article" date="2013" name="Genome Announc.">
        <title>Draft Genome Sequence for Caulobacter sp. Strain OR37, a Bacterium Tolerant to Heavy Metals.</title>
        <authorList>
            <person name="Utturkar S.M."/>
            <person name="Bollmann A."/>
            <person name="Brzoska R.M."/>
            <person name="Klingeman D.M."/>
            <person name="Epstein S.E."/>
            <person name="Palumbo A.V."/>
            <person name="Brown S.D."/>
        </authorList>
    </citation>
    <scope>NUCLEOTIDE SEQUENCE [LARGE SCALE GENOMIC DNA]</scope>
    <source>
        <strain evidence="7 8">OR37</strain>
    </source>
</reference>
<feature type="transmembrane region" description="Helical" evidence="6">
    <location>
        <begin position="53"/>
        <end position="71"/>
    </location>
</feature>
<evidence type="ECO:0000256" key="5">
    <source>
        <dbReference type="ARBA" id="ARBA00023136"/>
    </source>
</evidence>
<keyword evidence="5 6" id="KW-0472">Membrane</keyword>
<evidence type="ECO:0000256" key="2">
    <source>
        <dbReference type="ARBA" id="ARBA00022475"/>
    </source>
</evidence>
<dbReference type="Proteomes" id="UP000013063">
    <property type="component" value="Unassembled WGS sequence"/>
</dbReference>
<evidence type="ECO:0000256" key="1">
    <source>
        <dbReference type="ARBA" id="ARBA00004651"/>
    </source>
</evidence>
<keyword evidence="3 6" id="KW-0812">Transmembrane</keyword>
<evidence type="ECO:0000313" key="7">
    <source>
        <dbReference type="EMBL" id="ENZ83808.1"/>
    </source>
</evidence>
<evidence type="ECO:0000256" key="4">
    <source>
        <dbReference type="ARBA" id="ARBA00022989"/>
    </source>
</evidence>
<dbReference type="GO" id="GO:0005886">
    <property type="term" value="C:plasma membrane"/>
    <property type="evidence" value="ECO:0007669"/>
    <property type="project" value="UniProtKB-SubCell"/>
</dbReference>
<comment type="caution">
    <text evidence="7">The sequence shown here is derived from an EMBL/GenBank/DDBJ whole genome shotgun (WGS) entry which is preliminary data.</text>
</comment>
<keyword evidence="8" id="KW-1185">Reference proteome</keyword>
<evidence type="ECO:0000313" key="8">
    <source>
        <dbReference type="Proteomes" id="UP000013063"/>
    </source>
</evidence>
<dbReference type="RefSeq" id="WP_004615377.1">
    <property type="nucleotide sequence ID" value="NZ_APMP01000001.1"/>
</dbReference>